<keyword evidence="6" id="KW-0863">Zinc-finger</keyword>
<dbReference type="EMBL" id="JAPEIS010000011">
    <property type="protein sequence ID" value="KAJ8061500.1"/>
    <property type="molecule type" value="Genomic_DNA"/>
</dbReference>
<dbReference type="Proteomes" id="UP001152300">
    <property type="component" value="Unassembled WGS sequence"/>
</dbReference>
<dbReference type="GO" id="GO:0006513">
    <property type="term" value="P:protein monoubiquitination"/>
    <property type="evidence" value="ECO:0007669"/>
    <property type="project" value="TreeGrafter"/>
</dbReference>
<dbReference type="EC" id="2.3.2.27" evidence="2"/>
<dbReference type="InterPro" id="IPR001841">
    <property type="entry name" value="Znf_RING"/>
</dbReference>
<feature type="region of interest" description="Disordered" evidence="7">
    <location>
        <begin position="258"/>
        <end position="287"/>
    </location>
</feature>
<evidence type="ECO:0000256" key="6">
    <source>
        <dbReference type="PROSITE-ProRule" id="PRU00175"/>
    </source>
</evidence>
<evidence type="ECO:0000313" key="10">
    <source>
        <dbReference type="Proteomes" id="UP001152300"/>
    </source>
</evidence>
<evidence type="ECO:0000313" key="9">
    <source>
        <dbReference type="EMBL" id="KAJ8061500.1"/>
    </source>
</evidence>
<proteinExistence type="predicted"/>
<sequence>MSDEDCAICKLAPVSEKCSGKDEDCKICDQSVSWKAKLQPCGHEIFHYCCIEKWLETGSRTCPLCRGEITSVRHNFSEDGKHSKYKNLLELEFHGLLLAQEVHAVLRIPQQRMRRRLDVHLTKSFSLPIISFGQRKVTPQDIANSSDMEARVRLFAEHEIQVFYLKCVCPGCQVSPLPAHIVSVNRLEEFRSFVLDRVVDLLKRYDLRDKAVEIEQATEEYLNEHARLFLHELRAWIESPFETLDQWHRNAKYPDESSLTPILDDDSAPKPPQRPNLVRRNAGLGEE</sequence>
<evidence type="ECO:0000256" key="1">
    <source>
        <dbReference type="ARBA" id="ARBA00000900"/>
    </source>
</evidence>
<dbReference type="InterPro" id="IPR013083">
    <property type="entry name" value="Znf_RING/FYVE/PHD"/>
</dbReference>
<protein>
    <recommendedName>
        <fullName evidence="2">RING-type E3 ubiquitin transferase</fullName>
        <ecNumber evidence="2">2.3.2.27</ecNumber>
    </recommendedName>
</protein>
<dbReference type="AlphaFoldDB" id="A0A9X0DGF2"/>
<evidence type="ECO:0000256" key="5">
    <source>
        <dbReference type="ARBA" id="ARBA00023163"/>
    </source>
</evidence>
<keyword evidence="6" id="KW-0479">Metal-binding</keyword>
<evidence type="ECO:0000256" key="7">
    <source>
        <dbReference type="SAM" id="MobiDB-lite"/>
    </source>
</evidence>
<dbReference type="PANTHER" id="PTHR46077">
    <property type="entry name" value="E3 UBIQUITIN-PROTEIN LIGASE TOPORS"/>
    <property type="match status" value="1"/>
</dbReference>
<dbReference type="GO" id="GO:0000209">
    <property type="term" value="P:protein polyubiquitination"/>
    <property type="evidence" value="ECO:0007669"/>
    <property type="project" value="TreeGrafter"/>
</dbReference>
<dbReference type="GO" id="GO:0008270">
    <property type="term" value="F:zinc ion binding"/>
    <property type="evidence" value="ECO:0007669"/>
    <property type="project" value="UniProtKB-KW"/>
</dbReference>
<keyword evidence="4" id="KW-0805">Transcription regulation</keyword>
<keyword evidence="6" id="KW-0862">Zinc</keyword>
<name>A0A9X0DGF2_9HELO</name>
<organism evidence="9 10">
    <name type="scientific">Sclerotinia nivalis</name>
    <dbReference type="NCBI Taxonomy" id="352851"/>
    <lineage>
        <taxon>Eukaryota</taxon>
        <taxon>Fungi</taxon>
        <taxon>Dikarya</taxon>
        <taxon>Ascomycota</taxon>
        <taxon>Pezizomycotina</taxon>
        <taxon>Leotiomycetes</taxon>
        <taxon>Helotiales</taxon>
        <taxon>Sclerotiniaceae</taxon>
        <taxon>Sclerotinia</taxon>
    </lineage>
</organism>
<evidence type="ECO:0000256" key="4">
    <source>
        <dbReference type="ARBA" id="ARBA00023015"/>
    </source>
</evidence>
<dbReference type="GO" id="GO:0061630">
    <property type="term" value="F:ubiquitin protein ligase activity"/>
    <property type="evidence" value="ECO:0007669"/>
    <property type="project" value="UniProtKB-EC"/>
</dbReference>
<gene>
    <name evidence="9" type="ORF">OCU04_009315</name>
</gene>
<keyword evidence="10" id="KW-1185">Reference proteome</keyword>
<keyword evidence="5" id="KW-0804">Transcription</keyword>
<comment type="caution">
    <text evidence="9">The sequence shown here is derived from an EMBL/GenBank/DDBJ whole genome shotgun (WGS) entry which is preliminary data.</text>
</comment>
<feature type="domain" description="RING-type" evidence="8">
    <location>
        <begin position="25"/>
        <end position="66"/>
    </location>
</feature>
<dbReference type="Pfam" id="PF13639">
    <property type="entry name" value="zf-RING_2"/>
    <property type="match status" value="1"/>
</dbReference>
<dbReference type="OrthoDB" id="444265at2759"/>
<reference evidence="9" key="1">
    <citation type="submission" date="2022-11" db="EMBL/GenBank/DDBJ databases">
        <title>Genome Resource of Sclerotinia nivalis Strain SnTB1, a Plant Pathogen Isolated from American Ginseng.</title>
        <authorList>
            <person name="Fan S."/>
        </authorList>
    </citation>
    <scope>NUCLEOTIDE SEQUENCE</scope>
    <source>
        <strain evidence="9">SnTB1</strain>
    </source>
</reference>
<evidence type="ECO:0000256" key="3">
    <source>
        <dbReference type="ARBA" id="ARBA00022679"/>
    </source>
</evidence>
<dbReference type="SUPFAM" id="SSF57850">
    <property type="entry name" value="RING/U-box"/>
    <property type="match status" value="1"/>
</dbReference>
<comment type="catalytic activity">
    <reaction evidence="1">
        <text>S-ubiquitinyl-[E2 ubiquitin-conjugating enzyme]-L-cysteine + [acceptor protein]-L-lysine = [E2 ubiquitin-conjugating enzyme]-L-cysteine + N(6)-ubiquitinyl-[acceptor protein]-L-lysine.</text>
        <dbReference type="EC" id="2.3.2.27"/>
    </reaction>
</comment>
<evidence type="ECO:0000256" key="2">
    <source>
        <dbReference type="ARBA" id="ARBA00012483"/>
    </source>
</evidence>
<accession>A0A9X0DGF2</accession>
<dbReference type="PROSITE" id="PS50089">
    <property type="entry name" value="ZF_RING_2"/>
    <property type="match status" value="1"/>
</dbReference>
<keyword evidence="3" id="KW-0808">Transferase</keyword>
<evidence type="ECO:0000259" key="8">
    <source>
        <dbReference type="PROSITE" id="PS50089"/>
    </source>
</evidence>
<dbReference type="SMART" id="SM00184">
    <property type="entry name" value="RING"/>
    <property type="match status" value="1"/>
</dbReference>
<dbReference type="Gene3D" id="3.30.40.10">
    <property type="entry name" value="Zinc/RING finger domain, C3HC4 (zinc finger)"/>
    <property type="match status" value="1"/>
</dbReference>
<dbReference type="PANTHER" id="PTHR46077:SF1">
    <property type="entry name" value="TOP1 BINDING ARGININE_SERINE RICH PROTEIN, E3 UBIQUITIN LIGASE"/>
    <property type="match status" value="1"/>
</dbReference>